<feature type="compositionally biased region" description="Polar residues" evidence="1">
    <location>
        <begin position="316"/>
        <end position="325"/>
    </location>
</feature>
<feature type="region of interest" description="Disordered" evidence="1">
    <location>
        <begin position="299"/>
        <end position="325"/>
    </location>
</feature>
<dbReference type="Proteomes" id="UP000886653">
    <property type="component" value="Unassembled WGS sequence"/>
</dbReference>
<comment type="caution">
    <text evidence="2">The sequence shown here is derived from an EMBL/GenBank/DDBJ whole genome shotgun (WGS) entry which is preliminary data.</text>
</comment>
<gene>
    <name evidence="2" type="ORF">CROQUDRAFT_96588</name>
</gene>
<evidence type="ECO:0000256" key="1">
    <source>
        <dbReference type="SAM" id="MobiDB-lite"/>
    </source>
</evidence>
<dbReference type="AlphaFoldDB" id="A0A9P6T962"/>
<evidence type="ECO:0000313" key="3">
    <source>
        <dbReference type="Proteomes" id="UP000886653"/>
    </source>
</evidence>
<protein>
    <submittedName>
        <fullName evidence="2">Uncharacterized protein</fullName>
    </submittedName>
</protein>
<reference evidence="2" key="1">
    <citation type="submission" date="2013-11" db="EMBL/GenBank/DDBJ databases">
        <title>Genome sequence of the fusiform rust pathogen reveals effectors for host alternation and coevolution with pine.</title>
        <authorList>
            <consortium name="DOE Joint Genome Institute"/>
            <person name="Smith K."/>
            <person name="Pendleton A."/>
            <person name="Kubisiak T."/>
            <person name="Anderson C."/>
            <person name="Salamov A."/>
            <person name="Aerts A."/>
            <person name="Riley R."/>
            <person name="Clum A."/>
            <person name="Lindquist E."/>
            <person name="Ence D."/>
            <person name="Campbell M."/>
            <person name="Kronenberg Z."/>
            <person name="Feau N."/>
            <person name="Dhillon B."/>
            <person name="Hamelin R."/>
            <person name="Burleigh J."/>
            <person name="Smith J."/>
            <person name="Yandell M."/>
            <person name="Nelson C."/>
            <person name="Grigoriev I."/>
            <person name="Davis J."/>
        </authorList>
    </citation>
    <scope>NUCLEOTIDE SEQUENCE</scope>
    <source>
        <strain evidence="2">G11</strain>
    </source>
</reference>
<feature type="region of interest" description="Disordered" evidence="1">
    <location>
        <begin position="1"/>
        <end position="20"/>
    </location>
</feature>
<proteinExistence type="predicted"/>
<sequence>MLFKPQSFHQVQSVGPSAPASIRDKEKGRFVIFVTGIQISVCFGLQRDAPGVPATHAPFKKGPPPSANFDLTFGRNEEPQLQQPLAYSELDCLFIPPIRWLRSTSTALYDMAFELSIAPVPIATFGLHILSSSSTTAFVPPPTASHSFCNPPAPQYSYRTALTDFSLVSRFRQTSTASVNGSLRVCRRPASLPSSLVFSQTATYCIARFLSIDLRSPLHASSGHITPGPQSLRAIRLSPCGLITFNRTYHLGLVHPIDHSTRGTKIYRAWNIRAVATEKRLFEPSIPSDNNPPHNLLWPSRGNPEIPLPGAEQPKSRSSLVSTTLTPTNPGADFSSVDLRVLWVQEQFINNPTKPTRNHSSLCFALSLPSLLLVSRALPVTFVGASSLLYPF</sequence>
<keyword evidence="3" id="KW-1185">Reference proteome</keyword>
<accession>A0A9P6T962</accession>
<evidence type="ECO:0000313" key="2">
    <source>
        <dbReference type="EMBL" id="KAG0143229.1"/>
    </source>
</evidence>
<name>A0A9P6T962_9BASI</name>
<dbReference type="EMBL" id="MU167325">
    <property type="protein sequence ID" value="KAG0143229.1"/>
    <property type="molecule type" value="Genomic_DNA"/>
</dbReference>
<organism evidence="2 3">
    <name type="scientific">Cronartium quercuum f. sp. fusiforme G11</name>
    <dbReference type="NCBI Taxonomy" id="708437"/>
    <lineage>
        <taxon>Eukaryota</taxon>
        <taxon>Fungi</taxon>
        <taxon>Dikarya</taxon>
        <taxon>Basidiomycota</taxon>
        <taxon>Pucciniomycotina</taxon>
        <taxon>Pucciniomycetes</taxon>
        <taxon>Pucciniales</taxon>
        <taxon>Coleosporiaceae</taxon>
        <taxon>Cronartium</taxon>
    </lineage>
</organism>